<feature type="compositionally biased region" description="Basic residues" evidence="11">
    <location>
        <begin position="915"/>
        <end position="935"/>
    </location>
</feature>
<feature type="compositionally biased region" description="Acidic residues" evidence="11">
    <location>
        <begin position="778"/>
        <end position="810"/>
    </location>
</feature>
<feature type="region of interest" description="Disordered" evidence="11">
    <location>
        <begin position="542"/>
        <end position="599"/>
    </location>
</feature>
<evidence type="ECO:0000256" key="7">
    <source>
        <dbReference type="ARBA" id="ARBA00023242"/>
    </source>
</evidence>
<evidence type="ECO:0000313" key="13">
    <source>
        <dbReference type="EMBL" id="VDI28214.1"/>
    </source>
</evidence>
<keyword evidence="4" id="KW-0805">Transcription regulation</keyword>
<evidence type="ECO:0000256" key="6">
    <source>
        <dbReference type="ARBA" id="ARBA00023163"/>
    </source>
</evidence>
<dbReference type="InterPro" id="IPR016024">
    <property type="entry name" value="ARM-type_fold"/>
</dbReference>
<dbReference type="SUPFAM" id="SSF48371">
    <property type="entry name" value="ARM repeat"/>
    <property type="match status" value="1"/>
</dbReference>
<dbReference type="EMBL" id="UYJE01004466">
    <property type="protein sequence ID" value="VDI28214.1"/>
    <property type="molecule type" value="Genomic_DNA"/>
</dbReference>
<comment type="subcellular location">
    <subcellularLocation>
        <location evidence="1">Nucleus</location>
    </subcellularLocation>
</comment>
<dbReference type="AlphaFoldDB" id="A0A8B6E4Z1"/>
<keyword evidence="6" id="KW-0804">Transcription</keyword>
<proteinExistence type="inferred from homology"/>
<dbReference type="OrthoDB" id="28947at2759"/>
<evidence type="ECO:0000256" key="1">
    <source>
        <dbReference type="ARBA" id="ARBA00004123"/>
    </source>
</evidence>
<evidence type="ECO:0000259" key="12">
    <source>
        <dbReference type="Pfam" id="PF03914"/>
    </source>
</evidence>
<reference evidence="13" key="1">
    <citation type="submission" date="2018-11" db="EMBL/GenBank/DDBJ databases">
        <authorList>
            <person name="Alioto T."/>
            <person name="Alioto T."/>
        </authorList>
    </citation>
    <scope>NUCLEOTIDE SEQUENCE</scope>
</reference>
<evidence type="ECO:0000256" key="5">
    <source>
        <dbReference type="ARBA" id="ARBA00023159"/>
    </source>
</evidence>
<evidence type="ECO:0000256" key="3">
    <source>
        <dbReference type="ARBA" id="ARBA00022553"/>
    </source>
</evidence>
<dbReference type="Pfam" id="PF03914">
    <property type="entry name" value="CBF"/>
    <property type="match status" value="1"/>
</dbReference>
<evidence type="ECO:0000256" key="4">
    <source>
        <dbReference type="ARBA" id="ARBA00023015"/>
    </source>
</evidence>
<dbReference type="FunFam" id="1.25.10.10:FF:000805">
    <property type="entry name" value="Similar to transcription factor CBF/MAK21"/>
    <property type="match status" value="1"/>
</dbReference>
<keyword evidence="7" id="KW-0539">Nucleus</keyword>
<comment type="caution">
    <text evidence="13">The sequence shown here is derived from an EMBL/GenBank/DDBJ whole genome shotgun (WGS) entry which is preliminary data.</text>
</comment>
<feature type="compositionally biased region" description="Acidic residues" evidence="11">
    <location>
        <begin position="817"/>
        <end position="835"/>
    </location>
</feature>
<feature type="region of interest" description="Disordered" evidence="11">
    <location>
        <begin position="775"/>
        <end position="863"/>
    </location>
</feature>
<dbReference type="PANTHER" id="PTHR12048:SF0">
    <property type="entry name" value="CCAAT_ENHANCER-BINDING PROTEIN ZETA"/>
    <property type="match status" value="1"/>
</dbReference>
<dbReference type="PANTHER" id="PTHR12048">
    <property type="entry name" value="CCAAT-BINDING FACTOR-RELATED"/>
    <property type="match status" value="1"/>
</dbReference>
<dbReference type="InterPro" id="IPR040155">
    <property type="entry name" value="CEBPZ/Mak21-like"/>
</dbReference>
<gene>
    <name evidence="13" type="ORF">MGAL_10B085567</name>
</gene>
<feature type="compositionally biased region" description="Acidic residues" evidence="11">
    <location>
        <begin position="544"/>
        <end position="561"/>
    </location>
</feature>
<dbReference type="GO" id="GO:0005634">
    <property type="term" value="C:nucleus"/>
    <property type="evidence" value="ECO:0007669"/>
    <property type="project" value="UniProtKB-SubCell"/>
</dbReference>
<protein>
    <recommendedName>
        <fullName evidence="10">CCAAT/enhancer-binding protein zeta</fullName>
    </recommendedName>
    <alternativeName>
        <fullName evidence="8">CCAAT-box-binding transcription factor</fullName>
    </alternativeName>
</protein>
<feature type="region of interest" description="Disordered" evidence="11">
    <location>
        <begin position="907"/>
        <end position="935"/>
    </location>
</feature>
<keyword evidence="5" id="KW-0010">Activator</keyword>
<feature type="region of interest" description="Disordered" evidence="11">
    <location>
        <begin position="19"/>
        <end position="66"/>
    </location>
</feature>
<evidence type="ECO:0000313" key="14">
    <source>
        <dbReference type="Proteomes" id="UP000596742"/>
    </source>
</evidence>
<evidence type="ECO:0000256" key="2">
    <source>
        <dbReference type="ARBA" id="ARBA00007797"/>
    </source>
</evidence>
<evidence type="ECO:0000256" key="10">
    <source>
        <dbReference type="ARBA" id="ARBA00073389"/>
    </source>
</evidence>
<dbReference type="Proteomes" id="UP000596742">
    <property type="component" value="Unassembled WGS sequence"/>
</dbReference>
<evidence type="ECO:0000256" key="9">
    <source>
        <dbReference type="ARBA" id="ARBA00058879"/>
    </source>
</evidence>
<feature type="domain" description="CCAAT-binding factor" evidence="12">
    <location>
        <begin position="439"/>
        <end position="629"/>
    </location>
</feature>
<accession>A0A8B6E4Z1</accession>
<keyword evidence="3" id="KW-0597">Phosphoprotein</keyword>
<keyword evidence="14" id="KW-1185">Reference proteome</keyword>
<sequence length="935" mass="107824">MDADPIKRDELKEFIKQLGIKEHRDGEGKKEKKKKLLVMKPEEEEEVKPEKSSKKKKKEKIQHDEVSSTTARVTFDLAAHMKNYKPRPYLVVKSGQNWMDIQAPDDKVRMKQDHSRELEQQMENFASKLLQDEVAVYNKQREASKKSDVGWIKTVLSSGTLGDKIAALTLLVQESPIQNLTSLESLINMTKKKGKRECMMAADTTKELFLTYLLPNDRKLHTFDQNPLSSLGELSGGNKDTIDKYLMVWYFESKLKEHYSKFVNAIELMSHDTLLPTKQKALGIIFDLLVGKPEQEKVLLNLLVNKVGDPNYKLASKTAYLLRRLVEKHPNMKSVVVDEVERLLYRPNISSKAQYYSICFLNQLMLSREDKLLAAKLVTVYFSFFKSFVKKGEVDSKMMSALLTGVNRSYPYAAVDPEYLSEQLHNIYKLVHVVNFNTSLQALMLLYQVMDSSETVSDRYYTALYKKMSDPELKSSSKQSMFLNLLFKSIKKDTVDRRTKAFIKRLLQICSSQPAQFVCGALVLLGELVKLKPSVIVGKHMVEESDDDEDEHFTDLPDPDSDSGNKETQSQTTIKENPSSWDHRSKDKNKSSHYDPQHRNPLYCNAENECIWELKQLKNHFHPTVSLFATKLVKGEPVTYTGNPLEDFTTIRFLDRFVYKNPKKRDALPEATMTIKKHNKASAKGIKNIPVNSEKYLENTEESIPAEELFYYRYFSQKAARKKTDDDNMSDTESVSDGEFDAYLDDYEKNLEPGHFDEDDYDFASEVKKKMKKKIAEDVDDDSDDEEEEESEDEKDFSDEEVDFEGDEDFANAFKEYDEDMIDEENIEFSDDDELPGPSVGKKKKQKKDDKSSTKKKKKDDGVGLFAAAEEFSHLMDDNTDLTGGLMIGTDAVSNKDNAHIKQIKWEADRDRKMRQTRPIKRHKKQKTVMKKRKR</sequence>
<organism evidence="13 14">
    <name type="scientific">Mytilus galloprovincialis</name>
    <name type="common">Mediterranean mussel</name>
    <dbReference type="NCBI Taxonomy" id="29158"/>
    <lineage>
        <taxon>Eukaryota</taxon>
        <taxon>Metazoa</taxon>
        <taxon>Spiralia</taxon>
        <taxon>Lophotrochozoa</taxon>
        <taxon>Mollusca</taxon>
        <taxon>Bivalvia</taxon>
        <taxon>Autobranchia</taxon>
        <taxon>Pteriomorphia</taxon>
        <taxon>Mytilida</taxon>
        <taxon>Mytiloidea</taxon>
        <taxon>Mytilidae</taxon>
        <taxon>Mytilinae</taxon>
        <taxon>Mytilus</taxon>
    </lineage>
</organism>
<feature type="compositionally biased region" description="Polar residues" evidence="11">
    <location>
        <begin position="566"/>
        <end position="580"/>
    </location>
</feature>
<dbReference type="InterPro" id="IPR005612">
    <property type="entry name" value="CCAAT-binding_factor"/>
</dbReference>
<comment type="function">
    <text evidence="9">Stimulates transcription from the HSP70 promoter.</text>
</comment>
<comment type="similarity">
    <text evidence="2">Belongs to the CBF/MAK21 family.</text>
</comment>
<evidence type="ECO:0000256" key="8">
    <source>
        <dbReference type="ARBA" id="ARBA00031941"/>
    </source>
</evidence>
<feature type="compositionally biased region" description="Basic and acidic residues" evidence="11">
    <location>
        <begin position="581"/>
        <end position="598"/>
    </location>
</feature>
<name>A0A8B6E4Z1_MYTGA</name>
<feature type="compositionally biased region" description="Basic and acidic residues" evidence="11">
    <location>
        <begin position="19"/>
        <end position="30"/>
    </location>
</feature>
<evidence type="ECO:0000256" key="11">
    <source>
        <dbReference type="SAM" id="MobiDB-lite"/>
    </source>
</evidence>